<reference evidence="8 9" key="1">
    <citation type="journal article" date="2016" name="Nat. Commun.">
        <title>Thousands of microbial genomes shed light on interconnected biogeochemical processes in an aquifer system.</title>
        <authorList>
            <person name="Anantharaman K."/>
            <person name="Brown C.T."/>
            <person name="Hug L.A."/>
            <person name="Sharon I."/>
            <person name="Castelle C.J."/>
            <person name="Probst A.J."/>
            <person name="Thomas B.C."/>
            <person name="Singh A."/>
            <person name="Wilkins M.J."/>
            <person name="Karaoz U."/>
            <person name="Brodie E.L."/>
            <person name="Williams K.H."/>
            <person name="Hubbard S.S."/>
            <person name="Banfield J.F."/>
        </authorList>
    </citation>
    <scope>NUCLEOTIDE SEQUENCE [LARGE SCALE GENOMIC DNA]</scope>
</reference>
<dbReference type="GO" id="GO:0006796">
    <property type="term" value="P:phosphate-containing compound metabolic process"/>
    <property type="evidence" value="ECO:0007669"/>
    <property type="project" value="InterPro"/>
</dbReference>
<dbReference type="CDD" id="cd00412">
    <property type="entry name" value="pyrophosphatase"/>
    <property type="match status" value="1"/>
</dbReference>
<evidence type="ECO:0000256" key="3">
    <source>
        <dbReference type="ARBA" id="ARBA00022723"/>
    </source>
</evidence>
<dbReference type="InterPro" id="IPR036649">
    <property type="entry name" value="Pyrophosphatase_sf"/>
</dbReference>
<dbReference type="InterPro" id="IPR008162">
    <property type="entry name" value="Pyrophosphatase"/>
</dbReference>
<comment type="function">
    <text evidence="7">Catalyzes the hydrolysis of inorganic pyrophosphate (PPi) forming two phosphate ions.</text>
</comment>
<comment type="caution">
    <text evidence="8">The sequence shown here is derived from an EMBL/GenBank/DDBJ whole genome shotgun (WGS) entry which is preliminary data.</text>
</comment>
<comment type="subunit">
    <text evidence="7">Homohexamer.</text>
</comment>
<comment type="cofactor">
    <cofactor evidence="1 7">
        <name>Mg(2+)</name>
        <dbReference type="ChEBI" id="CHEBI:18420"/>
    </cofactor>
</comment>
<evidence type="ECO:0000256" key="6">
    <source>
        <dbReference type="ARBA" id="ARBA00047820"/>
    </source>
</evidence>
<comment type="catalytic activity">
    <reaction evidence="6 7">
        <text>diphosphate + H2O = 2 phosphate + H(+)</text>
        <dbReference type="Rhea" id="RHEA:24576"/>
        <dbReference type="ChEBI" id="CHEBI:15377"/>
        <dbReference type="ChEBI" id="CHEBI:15378"/>
        <dbReference type="ChEBI" id="CHEBI:33019"/>
        <dbReference type="ChEBI" id="CHEBI:43474"/>
        <dbReference type="EC" id="3.6.1.1"/>
    </reaction>
</comment>
<dbReference type="Gene3D" id="3.90.80.10">
    <property type="entry name" value="Inorganic pyrophosphatase"/>
    <property type="match status" value="1"/>
</dbReference>
<dbReference type="SUPFAM" id="SSF50324">
    <property type="entry name" value="Inorganic pyrophosphatase"/>
    <property type="match status" value="1"/>
</dbReference>
<accession>A0A1G1XLP8</accession>
<feature type="binding site" evidence="7">
    <location>
        <position position="144"/>
    </location>
    <ligand>
        <name>substrate</name>
    </ligand>
</feature>
<protein>
    <recommendedName>
        <fullName evidence="7">Inorganic pyrophosphatase</fullName>
        <ecNumber evidence="7">3.6.1.1</ecNumber>
    </recommendedName>
    <alternativeName>
        <fullName evidence="7">Pyrophosphate phospho-hydrolase</fullName>
        <shortName evidence="7">PPase</shortName>
    </alternativeName>
</protein>
<proteinExistence type="inferred from homology"/>
<keyword evidence="3 7" id="KW-0479">Metal-binding</keyword>
<name>A0A1G1XLP8_9BACT</name>
<sequence length="180" mass="20499">MNHFFDKIPTGSKTPEIVNALIEIPKGSQNKYELDKEFGVIRLDRAFYSAVHSPLDYGFIPHTLSEDGDSLDILVMGNEPVFPGCLVEARPIGLLKMVDSGESDSKVLAVQNKNPRFNMITTLEDIERFSPHLLEEIGHYFETYKHLQGKKVQVIGWEKTEAVKKEILISQERYRVTYGD</sequence>
<dbReference type="HAMAP" id="MF_00209">
    <property type="entry name" value="Inorganic_PPase"/>
    <property type="match status" value="1"/>
</dbReference>
<dbReference type="GO" id="GO:0004427">
    <property type="term" value="F:inorganic diphosphate phosphatase activity"/>
    <property type="evidence" value="ECO:0007669"/>
    <property type="project" value="UniProtKB-UniRule"/>
</dbReference>
<dbReference type="EC" id="3.6.1.1" evidence="7"/>
<feature type="binding site" evidence="7">
    <location>
        <position position="45"/>
    </location>
    <ligand>
        <name>substrate</name>
    </ligand>
</feature>
<evidence type="ECO:0000256" key="5">
    <source>
        <dbReference type="ARBA" id="ARBA00022842"/>
    </source>
</evidence>
<dbReference type="Pfam" id="PF00719">
    <property type="entry name" value="Pyrophosphatase"/>
    <property type="match status" value="1"/>
</dbReference>
<evidence type="ECO:0000256" key="4">
    <source>
        <dbReference type="ARBA" id="ARBA00022801"/>
    </source>
</evidence>
<feature type="binding site" evidence="7">
    <location>
        <position position="72"/>
    </location>
    <ligand>
        <name>Mg(2+)</name>
        <dbReference type="ChEBI" id="CHEBI:18420"/>
        <label>1</label>
    </ligand>
</feature>
<feature type="binding site" evidence="7">
    <location>
        <position position="31"/>
    </location>
    <ligand>
        <name>substrate</name>
    </ligand>
</feature>
<keyword evidence="5 7" id="KW-0460">Magnesium</keyword>
<dbReference type="GO" id="GO:0005737">
    <property type="term" value="C:cytoplasm"/>
    <property type="evidence" value="ECO:0007669"/>
    <property type="project" value="UniProtKB-SubCell"/>
</dbReference>
<dbReference type="STRING" id="1797529.A2570_00490"/>
<evidence type="ECO:0000313" key="8">
    <source>
        <dbReference type="EMBL" id="OGY40959.1"/>
    </source>
</evidence>
<gene>
    <name evidence="7" type="primary">ppa</name>
    <name evidence="8" type="ORF">A2570_00490</name>
</gene>
<dbReference type="AlphaFoldDB" id="A0A1G1XLP8"/>
<dbReference type="PANTHER" id="PTHR10286">
    <property type="entry name" value="INORGANIC PYROPHOSPHATASE"/>
    <property type="match status" value="1"/>
</dbReference>
<comment type="subcellular location">
    <subcellularLocation>
        <location evidence="7">Cytoplasm</location>
    </subcellularLocation>
</comment>
<evidence type="ECO:0000313" key="9">
    <source>
        <dbReference type="Proteomes" id="UP000178570"/>
    </source>
</evidence>
<dbReference type="Proteomes" id="UP000178570">
    <property type="component" value="Unassembled WGS sequence"/>
</dbReference>
<dbReference type="FunFam" id="3.90.80.10:FF:000003">
    <property type="entry name" value="Inorganic pyrophosphatase"/>
    <property type="match status" value="1"/>
</dbReference>
<feature type="binding site" evidence="7">
    <location>
        <position position="72"/>
    </location>
    <ligand>
        <name>Mg(2+)</name>
        <dbReference type="ChEBI" id="CHEBI:18420"/>
        <label>2</label>
    </ligand>
</feature>
<feature type="binding site" evidence="7">
    <location>
        <position position="104"/>
    </location>
    <ligand>
        <name>Mg(2+)</name>
        <dbReference type="ChEBI" id="CHEBI:18420"/>
        <label>1</label>
    </ligand>
</feature>
<evidence type="ECO:0000256" key="1">
    <source>
        <dbReference type="ARBA" id="ARBA00001946"/>
    </source>
</evidence>
<feature type="binding site" evidence="7">
    <location>
        <position position="57"/>
    </location>
    <ligand>
        <name>substrate</name>
    </ligand>
</feature>
<keyword evidence="4 7" id="KW-0378">Hydrolase</keyword>
<feature type="binding site" evidence="7">
    <location>
        <position position="67"/>
    </location>
    <ligand>
        <name>Mg(2+)</name>
        <dbReference type="ChEBI" id="CHEBI:18420"/>
        <label>1</label>
    </ligand>
</feature>
<dbReference type="GO" id="GO:0000287">
    <property type="term" value="F:magnesium ion binding"/>
    <property type="evidence" value="ECO:0007669"/>
    <property type="project" value="UniProtKB-UniRule"/>
</dbReference>
<evidence type="ECO:0000256" key="2">
    <source>
        <dbReference type="ARBA" id="ARBA00022490"/>
    </source>
</evidence>
<evidence type="ECO:0000256" key="7">
    <source>
        <dbReference type="HAMAP-Rule" id="MF_00209"/>
    </source>
</evidence>
<dbReference type="EMBL" id="MHHY01000003">
    <property type="protein sequence ID" value="OGY40959.1"/>
    <property type="molecule type" value="Genomic_DNA"/>
</dbReference>
<comment type="similarity">
    <text evidence="7">Belongs to the PPase family.</text>
</comment>
<keyword evidence="2 7" id="KW-0963">Cytoplasm</keyword>
<organism evidence="8 9">
    <name type="scientific">Candidatus Brennerbacteria bacterium RIFOXYD1_FULL_41_16</name>
    <dbReference type="NCBI Taxonomy" id="1797529"/>
    <lineage>
        <taxon>Bacteria</taxon>
        <taxon>Candidatus Brenneribacteriota</taxon>
    </lineage>
</organism>